<keyword evidence="2" id="KW-1185">Reference proteome</keyword>
<evidence type="ECO:0000313" key="1">
    <source>
        <dbReference type="EMBL" id="MBH8559860.1"/>
    </source>
</evidence>
<evidence type="ECO:0000313" key="2">
    <source>
        <dbReference type="Proteomes" id="UP000625631"/>
    </source>
</evidence>
<organism evidence="1 2">
    <name type="scientific">Hymenobacter negativus</name>
    <dbReference type="NCBI Taxonomy" id="2795026"/>
    <lineage>
        <taxon>Bacteria</taxon>
        <taxon>Pseudomonadati</taxon>
        <taxon>Bacteroidota</taxon>
        <taxon>Cytophagia</taxon>
        <taxon>Cytophagales</taxon>
        <taxon>Hymenobacteraceae</taxon>
        <taxon>Hymenobacter</taxon>
    </lineage>
</organism>
<proteinExistence type="predicted"/>
<dbReference type="Proteomes" id="UP000625631">
    <property type="component" value="Unassembled WGS sequence"/>
</dbReference>
<dbReference type="EMBL" id="JAEDAE010000009">
    <property type="protein sequence ID" value="MBH8559860.1"/>
    <property type="molecule type" value="Genomic_DNA"/>
</dbReference>
<comment type="caution">
    <text evidence="1">The sequence shown here is derived from an EMBL/GenBank/DDBJ whole genome shotgun (WGS) entry which is preliminary data.</text>
</comment>
<gene>
    <name evidence="1" type="ORF">I7X13_17505</name>
</gene>
<reference evidence="1 2" key="1">
    <citation type="submission" date="2020-12" db="EMBL/GenBank/DDBJ databases">
        <title>Hymenobacter sp.</title>
        <authorList>
            <person name="Kim M.K."/>
        </authorList>
    </citation>
    <scope>NUCLEOTIDE SEQUENCE [LARGE SCALE GENOMIC DNA]</scope>
    <source>
        <strain evidence="1 2">BT442</strain>
    </source>
</reference>
<name>A0ABS0QB68_9BACT</name>
<protein>
    <submittedName>
        <fullName evidence="1">Uncharacterized protein</fullName>
    </submittedName>
</protein>
<sequence length="486" mass="54077">MYPVRVLSLGKGWDLLTNNKPEEWESIKQVLSMITADVIIQPSAFLKENSDDHEGSEREESQLYEGYSEAEPDNAFFLRFVYDNIFGKKGWEESDLNKKVKSTIHLAGGQTKNKVLVYCLSNQFIAGQLNEIIYVLSPRAVALNEAEVIIVIVPDESVKKLFKVSRDENGHMGIGNPFVEDDCRARLGELSPIKNSAPMAFIFCSLHENELIVEELPIDSNSSVDRALVFPPEFYQAGVTVLSNFGNILKQKYPNINARVRIEQDGNTVRMHVSLPDGEVKVAEEVLDKYLKVVQEQEPPSALLDNPLQVAMLEQKLEMVKLELRSSASMYQLALRTNDTMRADHEQVVTNFQRIIGEQSEQLDRQDKQLDRQAGHIDSLIALSAQQNAVHGHVQMAQIGHTSTLFKDLLGEAQGSRAAVEAVQTLQRHLTASIAAVDAEDQIRAALSTIKEEKPSLLNHLAAQLESAGFGALGGVALEWLGKHTL</sequence>
<accession>A0ABS0QB68</accession>
<dbReference type="RefSeq" id="WP_198076468.1">
    <property type="nucleotide sequence ID" value="NZ_JAEDAE010000009.1"/>
</dbReference>